<feature type="active site" description="Charge relay system" evidence="6">
    <location>
        <position position="320"/>
    </location>
</feature>
<evidence type="ECO:0000259" key="8">
    <source>
        <dbReference type="Pfam" id="PF17676"/>
    </source>
</evidence>
<dbReference type="GO" id="GO:0008236">
    <property type="term" value="F:serine-type peptidase activity"/>
    <property type="evidence" value="ECO:0007669"/>
    <property type="project" value="UniProtKB-KW"/>
</dbReference>
<dbReference type="AlphaFoldDB" id="A0A8I0ANT1"/>
<dbReference type="GO" id="GO:0004180">
    <property type="term" value="F:carboxypeptidase activity"/>
    <property type="evidence" value="ECO:0007669"/>
    <property type="project" value="UniProtKB-KW"/>
</dbReference>
<dbReference type="Gene3D" id="3.40.50.10740">
    <property type="entry name" value="Class I glutamine amidotransferase-like"/>
    <property type="match status" value="1"/>
</dbReference>
<evidence type="ECO:0000256" key="3">
    <source>
        <dbReference type="ARBA" id="ARBA00022670"/>
    </source>
</evidence>
<dbReference type="SUPFAM" id="SSF141986">
    <property type="entry name" value="LD-carboxypeptidase A C-terminal domain-like"/>
    <property type="match status" value="1"/>
</dbReference>
<proteinExistence type="inferred from homology"/>
<reference evidence="9 10" key="1">
    <citation type="submission" date="2020-08" db="EMBL/GenBank/DDBJ databases">
        <title>Genome public.</title>
        <authorList>
            <person name="Liu C."/>
            <person name="Sun Q."/>
        </authorList>
    </citation>
    <scope>NUCLEOTIDE SEQUENCE [LARGE SCALE GENOMIC DNA]</scope>
    <source>
        <strain evidence="9 10">NSJ-10</strain>
    </source>
</reference>
<sequence>MRYPKFLEKGGTIGFVAPSFGCNIEPYRTAFGHALDTFHAKGYQTELGPNCYEGCGIGISNTPEKCGQEINEMYTSKKNDVLISCGGGELMCETLDHIDFERLKKADPKWFVGYSDNTNLTYLLTTICDTASVYGPCAAAFGMEPWHASIEDTFALLCGEKKSLQGYRGYEKESLKDEEHPLAPYNITEQKELHLYETDATHGSTAVDEVFMAGRLIGGCMDCLVNLLGTKFDKTTDFLEHYKEDGFIWFLEACDLNVMAIRRAMWQMEHAGWFRYVKGFLIGRPLVHGQEMMGLDQYHAVLDIIAHHNVPVIMDADLGHIAPMLPLISGSYASITASGNNLVVDMKLK</sequence>
<dbReference type="Gene3D" id="3.50.30.60">
    <property type="entry name" value="LD-carboxypeptidase A C-terminal domain-like"/>
    <property type="match status" value="1"/>
</dbReference>
<evidence type="ECO:0000256" key="1">
    <source>
        <dbReference type="ARBA" id="ARBA00010233"/>
    </source>
</evidence>
<feature type="domain" description="LD-carboxypeptidase N-terminal" evidence="7">
    <location>
        <begin position="13"/>
        <end position="135"/>
    </location>
</feature>
<dbReference type="InterPro" id="IPR027461">
    <property type="entry name" value="Carboxypeptidase_A_C_sf"/>
</dbReference>
<dbReference type="PIRSF" id="PIRSF028757">
    <property type="entry name" value="LD-carboxypeptidase"/>
    <property type="match status" value="1"/>
</dbReference>
<dbReference type="PANTHER" id="PTHR30237:SF2">
    <property type="entry name" value="MUREIN TETRAPEPTIDE CARBOXYPEPTIDASE"/>
    <property type="match status" value="1"/>
</dbReference>
<keyword evidence="5" id="KW-0720">Serine protease</keyword>
<accession>A0A8I0ANT1</accession>
<keyword evidence="3" id="KW-0645">Protease</keyword>
<evidence type="ECO:0000256" key="6">
    <source>
        <dbReference type="PIRSR" id="PIRSR028757-1"/>
    </source>
</evidence>
<dbReference type="PANTHER" id="PTHR30237">
    <property type="entry name" value="MURAMOYLTETRAPEPTIDE CARBOXYPEPTIDASE"/>
    <property type="match status" value="1"/>
</dbReference>
<name>A0A8I0ANT1_9FIRM</name>
<dbReference type="GO" id="GO:0006508">
    <property type="term" value="P:proteolysis"/>
    <property type="evidence" value="ECO:0007669"/>
    <property type="project" value="UniProtKB-KW"/>
</dbReference>
<evidence type="ECO:0000256" key="4">
    <source>
        <dbReference type="ARBA" id="ARBA00022801"/>
    </source>
</evidence>
<feature type="domain" description="LD-carboxypeptidase C-terminal" evidence="8">
    <location>
        <begin position="214"/>
        <end position="334"/>
    </location>
</feature>
<feature type="active site" description="Charge relay system" evidence="6">
    <location>
        <position position="252"/>
    </location>
</feature>
<evidence type="ECO:0000256" key="5">
    <source>
        <dbReference type="ARBA" id="ARBA00022825"/>
    </source>
</evidence>
<dbReference type="EMBL" id="JACOOX010000002">
    <property type="protein sequence ID" value="MBC5662118.1"/>
    <property type="molecule type" value="Genomic_DNA"/>
</dbReference>
<comment type="caution">
    <text evidence="9">The sequence shown here is derived from an EMBL/GenBank/DDBJ whole genome shotgun (WGS) entry which is preliminary data.</text>
</comment>
<dbReference type="Pfam" id="PF02016">
    <property type="entry name" value="Peptidase_S66"/>
    <property type="match status" value="1"/>
</dbReference>
<dbReference type="CDD" id="cd07062">
    <property type="entry name" value="Peptidase_S66_mccF_like"/>
    <property type="match status" value="1"/>
</dbReference>
<dbReference type="Proteomes" id="UP000615234">
    <property type="component" value="Unassembled WGS sequence"/>
</dbReference>
<dbReference type="InterPro" id="IPR040921">
    <property type="entry name" value="Peptidase_S66C"/>
</dbReference>
<keyword evidence="4" id="KW-0378">Hydrolase</keyword>
<dbReference type="SUPFAM" id="SSF52317">
    <property type="entry name" value="Class I glutamine amidotransferase-like"/>
    <property type="match status" value="1"/>
</dbReference>
<evidence type="ECO:0000313" key="9">
    <source>
        <dbReference type="EMBL" id="MBC5662118.1"/>
    </source>
</evidence>
<comment type="similarity">
    <text evidence="1">Belongs to the peptidase S66 family.</text>
</comment>
<keyword evidence="10" id="KW-1185">Reference proteome</keyword>
<dbReference type="RefSeq" id="WP_117822223.1">
    <property type="nucleotide sequence ID" value="NZ_JACOOX010000002.1"/>
</dbReference>
<organism evidence="9 10">
    <name type="scientific">Coprococcus hominis</name>
    <name type="common">ex Liu et al. 2022</name>
    <dbReference type="NCBI Taxonomy" id="2763039"/>
    <lineage>
        <taxon>Bacteria</taxon>
        <taxon>Bacillati</taxon>
        <taxon>Bacillota</taxon>
        <taxon>Clostridia</taxon>
        <taxon>Lachnospirales</taxon>
        <taxon>Lachnospiraceae</taxon>
        <taxon>Coprococcus</taxon>
    </lineage>
</organism>
<evidence type="ECO:0000256" key="2">
    <source>
        <dbReference type="ARBA" id="ARBA00022645"/>
    </source>
</evidence>
<evidence type="ECO:0000259" key="7">
    <source>
        <dbReference type="Pfam" id="PF02016"/>
    </source>
</evidence>
<gene>
    <name evidence="9" type="ORF">H8S09_04285</name>
</gene>
<evidence type="ECO:0000313" key="10">
    <source>
        <dbReference type="Proteomes" id="UP000615234"/>
    </source>
</evidence>
<dbReference type="InterPro" id="IPR040449">
    <property type="entry name" value="Peptidase_S66_N"/>
</dbReference>
<keyword evidence="2 9" id="KW-0121">Carboxypeptidase</keyword>
<dbReference type="InterPro" id="IPR029062">
    <property type="entry name" value="Class_I_gatase-like"/>
</dbReference>
<dbReference type="InterPro" id="IPR027478">
    <property type="entry name" value="LdcA_N"/>
</dbReference>
<protein>
    <submittedName>
        <fullName evidence="9">LD-carboxypeptidase</fullName>
    </submittedName>
</protein>
<feature type="active site" description="Nucleophile" evidence="6">
    <location>
        <position position="115"/>
    </location>
</feature>
<dbReference type="InterPro" id="IPR003507">
    <property type="entry name" value="S66_fam"/>
</dbReference>
<dbReference type="Pfam" id="PF17676">
    <property type="entry name" value="Peptidase_S66C"/>
    <property type="match status" value="1"/>
</dbReference>